<keyword evidence="2" id="KW-0472">Membrane</keyword>
<keyword evidence="2" id="KW-0812">Transmembrane</keyword>
<keyword evidence="4" id="KW-1185">Reference proteome</keyword>
<feature type="transmembrane region" description="Helical" evidence="2">
    <location>
        <begin position="375"/>
        <end position="397"/>
    </location>
</feature>
<feature type="region of interest" description="Disordered" evidence="1">
    <location>
        <begin position="147"/>
        <end position="178"/>
    </location>
</feature>
<feature type="transmembrane region" description="Helical" evidence="2">
    <location>
        <begin position="243"/>
        <end position="263"/>
    </location>
</feature>
<gene>
    <name evidence="3" type="ORF">NOO_LOCUS7445</name>
</gene>
<feature type="transmembrane region" description="Helical" evidence="2">
    <location>
        <begin position="326"/>
        <end position="345"/>
    </location>
</feature>
<evidence type="ECO:0000313" key="4">
    <source>
        <dbReference type="Proteomes" id="UP000271087"/>
    </source>
</evidence>
<feature type="transmembrane region" description="Helical" evidence="2">
    <location>
        <begin position="537"/>
        <end position="556"/>
    </location>
</feature>
<name>A0A3P6TDI4_ONCOC</name>
<reference evidence="3 4" key="1">
    <citation type="submission" date="2018-08" db="EMBL/GenBank/DDBJ databases">
        <authorList>
            <person name="Laetsch R D."/>
            <person name="Stevens L."/>
            <person name="Kumar S."/>
            <person name="Blaxter L. M."/>
        </authorList>
    </citation>
    <scope>NUCLEOTIDE SEQUENCE [LARGE SCALE GENOMIC DNA]</scope>
</reference>
<evidence type="ECO:0000313" key="3">
    <source>
        <dbReference type="EMBL" id="VDK86232.1"/>
    </source>
</evidence>
<dbReference type="Proteomes" id="UP000271087">
    <property type="component" value="Unassembled WGS sequence"/>
</dbReference>
<dbReference type="OrthoDB" id="342281at2759"/>
<evidence type="ECO:0000256" key="2">
    <source>
        <dbReference type="SAM" id="Phobius"/>
    </source>
</evidence>
<accession>A0A3P6TDI4</accession>
<feature type="transmembrane region" description="Helical" evidence="2">
    <location>
        <begin position="476"/>
        <end position="494"/>
    </location>
</feature>
<feature type="non-terminal residue" evidence="3">
    <location>
        <position position="1"/>
    </location>
</feature>
<feature type="transmembrane region" description="Helical" evidence="2">
    <location>
        <begin position="93"/>
        <end position="117"/>
    </location>
</feature>
<protein>
    <submittedName>
        <fullName evidence="3">Uncharacterized protein</fullName>
    </submittedName>
</protein>
<evidence type="ECO:0000256" key="1">
    <source>
        <dbReference type="SAM" id="MobiDB-lite"/>
    </source>
</evidence>
<sequence>EPTIGNSNLTQSDLDRLLDLDDTYRTDYTYVTSKSYRLNGSDDYVNPRMSRLPLSYYRRKWAFERAREVGLLYYIYFCTCDFVNELIPKPLAMILNVIINILWFIIHCLWYVINGIFPNPEHFKDMQGVQLEPIVDLQEYKYSIKKREKQNKQESDFPPSSTPIRETAWHSQSPSSSDSLAKKLGRSFAKMITLDYFFRNGIQHGLANNIKRRVKTSSYEYSEDRGPEVGNQSVRTMKLSKGLVESLFFKLFYLTFMALLSPIKTFEFTIGKITRILLGSSNSYDLRSRSVRKTLSFEETLSYTDRFANFLSETATSCFLSVFSRIIKVFFLPFTIFSYIIGRFLSSNRSKHSLQQAVRASARHEPYSLLQIFRFLIDLFCSCVTGLIFFLVSVQSIPFYIAENIRERAAYILADMFGSKAALLVSYEEVKSVKRKGFTTDLNSLAATDQQKMIHTVVCNKRQLLPTRRSLKYSSIFWKWLFPLLVLLLLIMFYKRHDDQDDPRVDVTKGFDEIRQNFFDRWKQKIEYGLNFVLRNALYLLSSVFHFLCDLLLYPGKLYGAMMYPREAVEQMVQLPKYVYMAGKSIVIRFFESVSILGSSVYGVIQQLSAVSEWFQNFSSISVCKEIYEVRRGYGLSYA</sequence>
<keyword evidence="2" id="KW-1133">Transmembrane helix</keyword>
<dbReference type="AlphaFoldDB" id="A0A3P6TDI4"/>
<feature type="compositionally biased region" description="Polar residues" evidence="1">
    <location>
        <begin position="158"/>
        <end position="178"/>
    </location>
</feature>
<proteinExistence type="predicted"/>
<organism evidence="3 4">
    <name type="scientific">Onchocerca ochengi</name>
    <name type="common">Filarial nematode worm</name>
    <dbReference type="NCBI Taxonomy" id="42157"/>
    <lineage>
        <taxon>Eukaryota</taxon>
        <taxon>Metazoa</taxon>
        <taxon>Ecdysozoa</taxon>
        <taxon>Nematoda</taxon>
        <taxon>Chromadorea</taxon>
        <taxon>Rhabditida</taxon>
        <taxon>Spirurina</taxon>
        <taxon>Spiruromorpha</taxon>
        <taxon>Filarioidea</taxon>
        <taxon>Onchocercidae</taxon>
        <taxon>Onchocerca</taxon>
    </lineage>
</organism>
<dbReference type="EMBL" id="UYRW01002659">
    <property type="protein sequence ID" value="VDK86232.1"/>
    <property type="molecule type" value="Genomic_DNA"/>
</dbReference>